<dbReference type="InterPro" id="IPR003961">
    <property type="entry name" value="FN3_dom"/>
</dbReference>
<evidence type="ECO:0000313" key="5">
    <source>
        <dbReference type="Proteomes" id="UP000028703"/>
    </source>
</evidence>
<feature type="chain" id="PRO_5001800959" description="Fibronectin type-III domain-containing protein" evidence="2">
    <location>
        <begin position="19"/>
        <end position="527"/>
    </location>
</feature>
<accession>A0A085ZGP7</accession>
<reference evidence="4 5" key="1">
    <citation type="submission" date="2014-07" db="EMBL/GenBank/DDBJ databases">
        <title>Genome of Chryseobacterium luteum DSM 18605.</title>
        <authorList>
            <person name="Stropko S.J."/>
            <person name="Pipes S.E."/>
            <person name="Newman J.D."/>
        </authorList>
    </citation>
    <scope>NUCLEOTIDE SEQUENCE [LARGE SCALE GENOMIC DNA]</scope>
    <source>
        <strain evidence="4 5">DSM 18605</strain>
    </source>
</reference>
<name>A0A085ZGP7_9FLAO</name>
<dbReference type="InterPro" id="IPR026444">
    <property type="entry name" value="Secre_tail"/>
</dbReference>
<dbReference type="PROSITE" id="PS50853">
    <property type="entry name" value="FN3"/>
    <property type="match status" value="1"/>
</dbReference>
<dbReference type="InterPro" id="IPR013783">
    <property type="entry name" value="Ig-like_fold"/>
</dbReference>
<dbReference type="EMBL" id="JPRO01000008">
    <property type="protein sequence ID" value="KFF03611.1"/>
    <property type="molecule type" value="Genomic_DNA"/>
</dbReference>
<keyword evidence="5" id="KW-1185">Reference proteome</keyword>
<evidence type="ECO:0000259" key="3">
    <source>
        <dbReference type="PROSITE" id="PS50853"/>
    </source>
</evidence>
<dbReference type="eggNOG" id="COG3227">
    <property type="taxonomic scope" value="Bacteria"/>
</dbReference>
<dbReference type="SUPFAM" id="SSF49265">
    <property type="entry name" value="Fibronectin type III"/>
    <property type="match status" value="1"/>
</dbReference>
<proteinExistence type="predicted"/>
<dbReference type="OrthoDB" id="975384at2"/>
<evidence type="ECO:0000313" key="4">
    <source>
        <dbReference type="EMBL" id="KFF03611.1"/>
    </source>
</evidence>
<comment type="caution">
    <text evidence="4">The sequence shown here is derived from an EMBL/GenBank/DDBJ whole genome shotgun (WGS) entry which is preliminary data.</text>
</comment>
<dbReference type="Gene3D" id="2.60.40.10">
    <property type="entry name" value="Immunoglobulins"/>
    <property type="match status" value="1"/>
</dbReference>
<keyword evidence="1 2" id="KW-0732">Signal</keyword>
<dbReference type="SMART" id="SM00060">
    <property type="entry name" value="FN3"/>
    <property type="match status" value="1"/>
</dbReference>
<dbReference type="InterPro" id="IPR036116">
    <property type="entry name" value="FN3_sf"/>
</dbReference>
<organism evidence="4 5">
    <name type="scientific">Chryseobacterium luteum</name>
    <dbReference type="NCBI Taxonomy" id="421531"/>
    <lineage>
        <taxon>Bacteria</taxon>
        <taxon>Pseudomonadati</taxon>
        <taxon>Bacteroidota</taxon>
        <taxon>Flavobacteriia</taxon>
        <taxon>Flavobacteriales</taxon>
        <taxon>Weeksellaceae</taxon>
        <taxon>Chryseobacterium group</taxon>
        <taxon>Chryseobacterium</taxon>
    </lineage>
</organism>
<dbReference type="CDD" id="cd00063">
    <property type="entry name" value="FN3"/>
    <property type="match status" value="1"/>
</dbReference>
<dbReference type="Gene3D" id="2.60.120.260">
    <property type="entry name" value="Galactose-binding domain-like"/>
    <property type="match status" value="1"/>
</dbReference>
<dbReference type="Proteomes" id="UP000028703">
    <property type="component" value="Unassembled WGS sequence"/>
</dbReference>
<evidence type="ECO:0000256" key="1">
    <source>
        <dbReference type="ARBA" id="ARBA00022729"/>
    </source>
</evidence>
<dbReference type="InterPro" id="IPR045474">
    <property type="entry name" value="GEVED"/>
</dbReference>
<evidence type="ECO:0000256" key="2">
    <source>
        <dbReference type="SAM" id="SignalP"/>
    </source>
</evidence>
<dbReference type="NCBIfam" id="TIGR04183">
    <property type="entry name" value="Por_Secre_tail"/>
    <property type="match status" value="1"/>
</dbReference>
<feature type="signal peptide" evidence="2">
    <location>
        <begin position="1"/>
        <end position="18"/>
    </location>
</feature>
<dbReference type="AlphaFoldDB" id="A0A085ZGP7"/>
<dbReference type="RefSeq" id="WP_034704881.1">
    <property type="nucleotide sequence ID" value="NZ_JPRO01000008.1"/>
</dbReference>
<dbReference type="STRING" id="421531.IX38_11625"/>
<gene>
    <name evidence="4" type="ORF">IX38_11625</name>
</gene>
<dbReference type="Pfam" id="PF00041">
    <property type="entry name" value="fn3"/>
    <property type="match status" value="1"/>
</dbReference>
<dbReference type="Pfam" id="PF18962">
    <property type="entry name" value="Por_Secre_tail"/>
    <property type="match status" value="1"/>
</dbReference>
<feature type="domain" description="Fibronectin type-III" evidence="3">
    <location>
        <begin position="172"/>
        <end position="266"/>
    </location>
</feature>
<sequence>MKKFLLANLLMISTCAFAQTYCTPEFLYGCSGGDMIDSFTIPSAGFSDLDTDCSQDGYGDYTAQTIDVNAGVVYPFSITHNYGSQNVRIWIDFDNNGTFDDAAPELVAEASSGDEAFTNGLMSIPSTVTPGSYRMRVGDRYSVQPQPCDNTGGYGEVHDYTVMVGAVPSCLAPNNLSSGSVTANSASISWTAPTSTVGVGYEYYYSETDTLPTSATVATGSVGASALSATLSLTSATTYHVWVRSVCSATDRSAWSLGTSFTTDCAVVVPVNTYTNDFSTFPGNCWEQASGGDASTGPDDTGELWFYGDFLNAGDGNKAAKINLYYDQTKAWLKTVPFNLSAGGYRVKFDYGLTAYFNTDPSAMGSDDIIQFLVSGDGGATWTALQTWDASNAPSNTSTTYSFDLANYTGANTIFAFYASEGDVNDTEDYEFFVDNFKIESANLATSEVSKAKETIKAYPNPFTDVLNISKAELVKSVSISDVSGRLVKTIENPSSALHLADLKQGLYFVTLNMKDGSRQMIKAIKK</sequence>
<protein>
    <recommendedName>
        <fullName evidence="3">Fibronectin type-III domain-containing protein</fullName>
    </recommendedName>
</protein>
<dbReference type="Pfam" id="PF20009">
    <property type="entry name" value="GEVED"/>
    <property type="match status" value="1"/>
</dbReference>